<evidence type="ECO:0000256" key="3">
    <source>
        <dbReference type="ARBA" id="ARBA00022840"/>
    </source>
</evidence>
<evidence type="ECO:0000313" key="6">
    <source>
        <dbReference type="Proteomes" id="UP000782312"/>
    </source>
</evidence>
<sequence>MRNLSKVYETQEQPLLALRDITLDIHSGEFVSFVGPSGCGKSTLLNIVGGLLDRTSGDLWFKGEEQREPRREIGMMFQTPVLFDWRTVVENVLLPIEILGQDKGAFRARAIELLDLTGLKGFEEAYPRQLSGGMQQRVALSRVLVHDPEVLLLDEPFGALDEFTREAMNLELLRIWDATRKTIIFVTHNINEAVFLSDRVVVMTPRPGQIAKVLDVGLPRPRTREAMKLPAYAEKVFEVRELLGVAH</sequence>
<dbReference type="InterPro" id="IPR003439">
    <property type="entry name" value="ABC_transporter-like_ATP-bd"/>
</dbReference>
<keyword evidence="2" id="KW-0547">Nucleotide-binding</keyword>
<evidence type="ECO:0000256" key="1">
    <source>
        <dbReference type="ARBA" id="ARBA00022448"/>
    </source>
</evidence>
<dbReference type="InterPro" id="IPR003593">
    <property type="entry name" value="AAA+_ATPase"/>
</dbReference>
<dbReference type="PROSITE" id="PS00211">
    <property type="entry name" value="ABC_TRANSPORTER_1"/>
    <property type="match status" value="1"/>
</dbReference>
<evidence type="ECO:0000259" key="4">
    <source>
        <dbReference type="PROSITE" id="PS50893"/>
    </source>
</evidence>
<dbReference type="InterPro" id="IPR050166">
    <property type="entry name" value="ABC_transporter_ATP-bind"/>
</dbReference>
<dbReference type="InterPro" id="IPR017871">
    <property type="entry name" value="ABC_transporter-like_CS"/>
</dbReference>
<dbReference type="GO" id="GO:0016887">
    <property type="term" value="F:ATP hydrolysis activity"/>
    <property type="evidence" value="ECO:0007669"/>
    <property type="project" value="InterPro"/>
</dbReference>
<name>A0A932MME9_UNCTE</name>
<proteinExistence type="predicted"/>
<dbReference type="PANTHER" id="PTHR42788:SF13">
    <property type="entry name" value="ALIPHATIC SULFONATES IMPORT ATP-BINDING PROTEIN SSUB"/>
    <property type="match status" value="1"/>
</dbReference>
<keyword evidence="1" id="KW-0813">Transport</keyword>
<dbReference type="Proteomes" id="UP000782312">
    <property type="component" value="Unassembled WGS sequence"/>
</dbReference>
<comment type="caution">
    <text evidence="5">The sequence shown here is derived from an EMBL/GenBank/DDBJ whole genome shotgun (WGS) entry which is preliminary data.</text>
</comment>
<dbReference type="PANTHER" id="PTHR42788">
    <property type="entry name" value="TAURINE IMPORT ATP-BINDING PROTEIN-RELATED"/>
    <property type="match status" value="1"/>
</dbReference>
<feature type="domain" description="ABC transporter" evidence="4">
    <location>
        <begin position="2"/>
        <end position="230"/>
    </location>
</feature>
<dbReference type="GO" id="GO:0005524">
    <property type="term" value="F:ATP binding"/>
    <property type="evidence" value="ECO:0007669"/>
    <property type="project" value="UniProtKB-KW"/>
</dbReference>
<dbReference type="InterPro" id="IPR027417">
    <property type="entry name" value="P-loop_NTPase"/>
</dbReference>
<gene>
    <name evidence="5" type="ORF">HYZ11_02600</name>
</gene>
<dbReference type="PROSITE" id="PS50893">
    <property type="entry name" value="ABC_TRANSPORTER_2"/>
    <property type="match status" value="1"/>
</dbReference>
<dbReference type="EMBL" id="JACPUR010000004">
    <property type="protein sequence ID" value="MBI3126477.1"/>
    <property type="molecule type" value="Genomic_DNA"/>
</dbReference>
<dbReference type="SMART" id="SM00382">
    <property type="entry name" value="AAA"/>
    <property type="match status" value="1"/>
</dbReference>
<dbReference type="CDD" id="cd03293">
    <property type="entry name" value="ABC_NrtD_SsuB_transporters"/>
    <property type="match status" value="1"/>
</dbReference>
<organism evidence="5 6">
    <name type="scientific">Tectimicrobiota bacterium</name>
    <dbReference type="NCBI Taxonomy" id="2528274"/>
    <lineage>
        <taxon>Bacteria</taxon>
        <taxon>Pseudomonadati</taxon>
        <taxon>Nitrospinota/Tectimicrobiota group</taxon>
        <taxon>Candidatus Tectimicrobiota</taxon>
    </lineage>
</organism>
<reference evidence="5" key="1">
    <citation type="submission" date="2020-07" db="EMBL/GenBank/DDBJ databases">
        <title>Huge and variable diversity of episymbiotic CPR bacteria and DPANN archaea in groundwater ecosystems.</title>
        <authorList>
            <person name="He C.Y."/>
            <person name="Keren R."/>
            <person name="Whittaker M."/>
            <person name="Farag I.F."/>
            <person name="Doudna J."/>
            <person name="Cate J.H.D."/>
            <person name="Banfield J.F."/>
        </authorList>
    </citation>
    <scope>NUCLEOTIDE SEQUENCE</scope>
    <source>
        <strain evidence="5">NC_groundwater_763_Ag_S-0.2um_68_21</strain>
    </source>
</reference>
<dbReference type="AlphaFoldDB" id="A0A932MME9"/>
<keyword evidence="3 5" id="KW-0067">ATP-binding</keyword>
<dbReference type="SUPFAM" id="SSF52540">
    <property type="entry name" value="P-loop containing nucleoside triphosphate hydrolases"/>
    <property type="match status" value="1"/>
</dbReference>
<dbReference type="Gene3D" id="3.40.50.300">
    <property type="entry name" value="P-loop containing nucleotide triphosphate hydrolases"/>
    <property type="match status" value="1"/>
</dbReference>
<protein>
    <submittedName>
        <fullName evidence="5">ABC transporter ATP-binding protein</fullName>
    </submittedName>
</protein>
<evidence type="ECO:0000313" key="5">
    <source>
        <dbReference type="EMBL" id="MBI3126477.1"/>
    </source>
</evidence>
<accession>A0A932MME9</accession>
<dbReference type="Pfam" id="PF00005">
    <property type="entry name" value="ABC_tran"/>
    <property type="match status" value="1"/>
</dbReference>
<evidence type="ECO:0000256" key="2">
    <source>
        <dbReference type="ARBA" id="ARBA00022741"/>
    </source>
</evidence>